<evidence type="ECO:0000256" key="6">
    <source>
        <dbReference type="ARBA" id="ARBA00023136"/>
    </source>
</evidence>
<evidence type="ECO:0000256" key="7">
    <source>
        <dbReference type="RuleBase" id="RU363032"/>
    </source>
</evidence>
<sequence>MKTSSWKNKLFKITPMIFWLSLWHIASLLINREVYLPSPITVFKSLIYMLGSSSFYYSIIWTIFRGLLAFIMSILCGIIIGFICHFSNSVYVLLKPLINTLRSIPIISIIFLIVIYMNIGSVPIVVSFLVSFPIVWSTVVEGLKTVDKDILNMANVYKVSLFRQIFTIYLPSIFPQLLAAMLSSLGLTWKVIATTEALTHPQYSIGKYISLSKYNLDTSSLFAWTLVLLFIGSLFEKILRILLTPIANKRFRM</sequence>
<dbReference type="GO" id="GO:0055085">
    <property type="term" value="P:transmembrane transport"/>
    <property type="evidence" value="ECO:0007669"/>
    <property type="project" value="InterPro"/>
</dbReference>
<dbReference type="PANTHER" id="PTHR30151">
    <property type="entry name" value="ALKANE SULFONATE ABC TRANSPORTER-RELATED, MEMBRANE SUBUNIT"/>
    <property type="match status" value="1"/>
</dbReference>
<evidence type="ECO:0000256" key="4">
    <source>
        <dbReference type="ARBA" id="ARBA00022692"/>
    </source>
</evidence>
<evidence type="ECO:0000256" key="2">
    <source>
        <dbReference type="ARBA" id="ARBA00022448"/>
    </source>
</evidence>
<comment type="caution">
    <text evidence="9">The sequence shown here is derived from an EMBL/GenBank/DDBJ whole genome shotgun (WGS) entry which is preliminary data.</text>
</comment>
<dbReference type="Proteomes" id="UP001056429">
    <property type="component" value="Unassembled WGS sequence"/>
</dbReference>
<dbReference type="InterPro" id="IPR000515">
    <property type="entry name" value="MetI-like"/>
</dbReference>
<dbReference type="PANTHER" id="PTHR30151:SF0">
    <property type="entry name" value="ABC TRANSPORTER PERMEASE PROTEIN MJ0413-RELATED"/>
    <property type="match status" value="1"/>
</dbReference>
<accession>A0A9J6NZP5</accession>
<comment type="subcellular location">
    <subcellularLocation>
        <location evidence="1 7">Cell membrane</location>
        <topology evidence="1 7">Multi-pass membrane protein</topology>
    </subcellularLocation>
</comment>
<keyword evidence="2 7" id="KW-0813">Transport</keyword>
<name>A0A9J6NZP5_9CLOT</name>
<reference evidence="9" key="1">
    <citation type="journal article" date="2021" name="mSystems">
        <title>Bacteria and Archaea Synergistically Convert Glycine Betaine to Biogenic Methane in the Formosa Cold Seep of the South China Sea.</title>
        <authorList>
            <person name="Li L."/>
            <person name="Zhang W."/>
            <person name="Zhang S."/>
            <person name="Song L."/>
            <person name="Sun Q."/>
            <person name="Zhang H."/>
            <person name="Xiang H."/>
            <person name="Dong X."/>
        </authorList>
    </citation>
    <scope>NUCLEOTIDE SEQUENCE</scope>
    <source>
        <strain evidence="9">ZWT</strain>
    </source>
</reference>
<keyword evidence="10" id="KW-1185">Reference proteome</keyword>
<feature type="transmembrane region" description="Helical" evidence="7">
    <location>
        <begin position="106"/>
        <end position="136"/>
    </location>
</feature>
<feature type="domain" description="ABC transmembrane type-1" evidence="8">
    <location>
        <begin position="59"/>
        <end position="239"/>
    </location>
</feature>
<evidence type="ECO:0000256" key="5">
    <source>
        <dbReference type="ARBA" id="ARBA00022989"/>
    </source>
</evidence>
<dbReference type="GO" id="GO:0005886">
    <property type="term" value="C:plasma membrane"/>
    <property type="evidence" value="ECO:0007669"/>
    <property type="project" value="UniProtKB-SubCell"/>
</dbReference>
<keyword evidence="5 7" id="KW-1133">Transmembrane helix</keyword>
<dbReference type="InterPro" id="IPR035906">
    <property type="entry name" value="MetI-like_sf"/>
</dbReference>
<proteinExistence type="inferred from homology"/>
<comment type="similarity">
    <text evidence="7">Belongs to the binding-protein-dependent transport system permease family.</text>
</comment>
<dbReference type="AlphaFoldDB" id="A0A9J6NZP5"/>
<keyword evidence="3" id="KW-1003">Cell membrane</keyword>
<organism evidence="9 10">
    <name type="scientific">Oceanirhabdus seepicola</name>
    <dbReference type="NCBI Taxonomy" id="2828781"/>
    <lineage>
        <taxon>Bacteria</taxon>
        <taxon>Bacillati</taxon>
        <taxon>Bacillota</taxon>
        <taxon>Clostridia</taxon>
        <taxon>Eubacteriales</taxon>
        <taxon>Clostridiaceae</taxon>
        <taxon>Oceanirhabdus</taxon>
    </lineage>
</organism>
<keyword evidence="6 7" id="KW-0472">Membrane</keyword>
<evidence type="ECO:0000259" key="8">
    <source>
        <dbReference type="PROSITE" id="PS50928"/>
    </source>
</evidence>
<keyword evidence="4 7" id="KW-0812">Transmembrane</keyword>
<evidence type="ECO:0000256" key="3">
    <source>
        <dbReference type="ARBA" id="ARBA00022475"/>
    </source>
</evidence>
<evidence type="ECO:0000313" key="9">
    <source>
        <dbReference type="EMBL" id="MCM1989898.1"/>
    </source>
</evidence>
<feature type="transmembrane region" description="Helical" evidence="7">
    <location>
        <begin position="70"/>
        <end position="94"/>
    </location>
</feature>
<protein>
    <submittedName>
        <fullName evidence="9">ABC transporter permease subunit</fullName>
    </submittedName>
</protein>
<evidence type="ECO:0000256" key="1">
    <source>
        <dbReference type="ARBA" id="ARBA00004651"/>
    </source>
</evidence>
<dbReference type="Gene3D" id="1.10.3720.10">
    <property type="entry name" value="MetI-like"/>
    <property type="match status" value="1"/>
</dbReference>
<gene>
    <name evidence="9" type="ORF">KDK92_09110</name>
</gene>
<dbReference type="Pfam" id="PF00528">
    <property type="entry name" value="BPD_transp_1"/>
    <property type="match status" value="1"/>
</dbReference>
<dbReference type="EMBL" id="JAGSOJ010000002">
    <property type="protein sequence ID" value="MCM1989898.1"/>
    <property type="molecule type" value="Genomic_DNA"/>
</dbReference>
<dbReference type="RefSeq" id="WP_250858924.1">
    <property type="nucleotide sequence ID" value="NZ_JAGSOJ010000002.1"/>
</dbReference>
<reference evidence="9" key="2">
    <citation type="submission" date="2021-04" db="EMBL/GenBank/DDBJ databases">
        <authorList>
            <person name="Dong X."/>
        </authorList>
    </citation>
    <scope>NUCLEOTIDE SEQUENCE</scope>
    <source>
        <strain evidence="9">ZWT</strain>
    </source>
</reference>
<feature type="transmembrane region" description="Helical" evidence="7">
    <location>
        <begin position="42"/>
        <end position="64"/>
    </location>
</feature>
<feature type="transmembrane region" description="Helical" evidence="7">
    <location>
        <begin position="12"/>
        <end position="30"/>
    </location>
</feature>
<feature type="transmembrane region" description="Helical" evidence="7">
    <location>
        <begin position="221"/>
        <end position="243"/>
    </location>
</feature>
<evidence type="ECO:0000313" key="10">
    <source>
        <dbReference type="Proteomes" id="UP001056429"/>
    </source>
</evidence>
<dbReference type="PROSITE" id="PS50928">
    <property type="entry name" value="ABC_TM1"/>
    <property type="match status" value="1"/>
</dbReference>
<dbReference type="SUPFAM" id="SSF161098">
    <property type="entry name" value="MetI-like"/>
    <property type="match status" value="1"/>
</dbReference>